<dbReference type="InterPro" id="IPR001357">
    <property type="entry name" value="BRCT_dom"/>
</dbReference>
<dbReference type="EMBL" id="CP119901">
    <property type="protein sequence ID" value="WFD22503.1"/>
    <property type="molecule type" value="Genomic_DNA"/>
</dbReference>
<sequence>MTLAPAWDAVRFALADNVTPSLRDDVRAYLSHQIVAALAAQGATEFSLAETRHAADPAACFRDAVTHLITETSHCEWARLCHPCHGDADDDVKGPVAVTPPHLYSPDPTQIFSGVVITCARLSPHDVEMLASAVTSLGGGVRQTLCEDVTHVVATSHEGSKMQALASHPNVNIRAVAPHWINDSFSLNRLLPESDYLFDVSDPASLPVCMRAAWQRPVESAPSEPHSTPASSDHTVLEGKAVLLSRDIHGGSLESHPQLHSLRDRIERAGGHCLEVVATNAPLKEVQSAVRRADLVVARHRESDEFACALQYHKTIGTLSWLVKVLSTGHMTSPRDRLLHFPYPHAPVPGFESLTITLTNYTGQVRVYLKELIAKMGATFTPEMTPANSVCVALELKGEKVAKAREWNIPLVNHTWLESCFATWTNQNLAQRQFITFPGAAQLRAVVGHVGVAESSLAAYRPEHEAPALSSTPPTPAQAVPAVANEEDDATGPDAAPPAVPEDAVLPPDDVFPDAQHVDETLSAPMAEMETEVPRADAAQPPAPEPEPEPIVARKRSASASEDAGKRPRPTLPVIATTSVELSEHECHVLDALSLIRTDNMMEATHLVAKSLTRTEKMLCAIARGLDVVSVSWIRAMVKAKAVLPAASHALVDKKKEQQWGMQLADVLARSRSNPGTLLQGHHVVLTRHVQPSREILAHIVEAAGGQASVATAKTDTATWDSQTHVVSCAEDAKVVASLQKDYKKHHPEAPWRVYSPELILAGVLRQDMDWTSTHELAL</sequence>
<dbReference type="GO" id="GO:0006302">
    <property type="term" value="P:double-strand break repair"/>
    <property type="evidence" value="ECO:0007669"/>
    <property type="project" value="TreeGrafter"/>
</dbReference>
<dbReference type="SMART" id="SM00292">
    <property type="entry name" value="BRCT"/>
    <property type="match status" value="4"/>
</dbReference>
<dbReference type="GO" id="GO:0005634">
    <property type="term" value="C:nucleus"/>
    <property type="evidence" value="ECO:0007669"/>
    <property type="project" value="TreeGrafter"/>
</dbReference>
<dbReference type="GO" id="GO:0035361">
    <property type="term" value="C:Cul8-RING ubiquitin ligase complex"/>
    <property type="evidence" value="ECO:0007669"/>
    <property type="project" value="TreeGrafter"/>
</dbReference>
<feature type="region of interest" description="Disordered" evidence="1">
    <location>
        <begin position="530"/>
        <end position="571"/>
    </location>
</feature>
<protein>
    <submittedName>
        <fullName evidence="3">Regulator of Ty1 Transposition</fullName>
    </submittedName>
</protein>
<dbReference type="PANTHER" id="PTHR47667:SF1">
    <property type="entry name" value="REGULATOR OF TY1 TRANSPOSITION PROTEIN 107"/>
    <property type="match status" value="1"/>
</dbReference>
<feature type="domain" description="BRCT" evidence="2">
    <location>
        <begin position="232"/>
        <end position="339"/>
    </location>
</feature>
<feature type="region of interest" description="Disordered" evidence="1">
    <location>
        <begin position="463"/>
        <end position="515"/>
    </location>
</feature>
<dbReference type="AlphaFoldDB" id="A0AAF0EDM6"/>
<dbReference type="InterPro" id="IPR036420">
    <property type="entry name" value="BRCT_dom_sf"/>
</dbReference>
<dbReference type="Proteomes" id="UP001214415">
    <property type="component" value="Chromosome 2"/>
</dbReference>
<feature type="compositionally biased region" description="Low complexity" evidence="1">
    <location>
        <begin position="467"/>
        <end position="484"/>
    </location>
</feature>
<evidence type="ECO:0000313" key="4">
    <source>
        <dbReference type="Proteomes" id="UP001214415"/>
    </source>
</evidence>
<reference evidence="3" key="1">
    <citation type="submission" date="2023-03" db="EMBL/GenBank/DDBJ databases">
        <title>Mating type loci evolution in Malassezia.</title>
        <authorList>
            <person name="Coelho M.A."/>
        </authorList>
    </citation>
    <scope>NUCLEOTIDE SEQUENCE</scope>
    <source>
        <strain evidence="3">CBS 12830</strain>
    </source>
</reference>
<feature type="domain" description="BRCT" evidence="2">
    <location>
        <begin position="351"/>
        <end position="421"/>
    </location>
</feature>
<dbReference type="Pfam" id="PF16589">
    <property type="entry name" value="BRCT_2"/>
    <property type="match status" value="1"/>
</dbReference>
<dbReference type="SUPFAM" id="SSF52113">
    <property type="entry name" value="BRCT domain"/>
    <property type="match status" value="3"/>
</dbReference>
<dbReference type="Pfam" id="PF12738">
    <property type="entry name" value="PTCB-BRCT"/>
    <property type="match status" value="2"/>
</dbReference>
<dbReference type="Gene3D" id="3.40.50.10190">
    <property type="entry name" value="BRCT domain"/>
    <property type="match status" value="4"/>
</dbReference>
<accession>A0AAF0EDM6</accession>
<gene>
    <name evidence="3" type="primary">ESC4</name>
    <name evidence="3" type="ORF">MEQU1_001175</name>
</gene>
<name>A0AAF0EDM6_9BASI</name>
<evidence type="ECO:0000256" key="1">
    <source>
        <dbReference type="SAM" id="MobiDB-lite"/>
    </source>
</evidence>
<dbReference type="PROSITE" id="PS50172">
    <property type="entry name" value="BRCT"/>
    <property type="match status" value="4"/>
</dbReference>
<dbReference type="InterPro" id="IPR053036">
    <property type="entry name" value="CellCycle_DNARepair_Reg"/>
</dbReference>
<organism evidence="3 4">
    <name type="scientific">Malassezia equina</name>
    <dbReference type="NCBI Taxonomy" id="1381935"/>
    <lineage>
        <taxon>Eukaryota</taxon>
        <taxon>Fungi</taxon>
        <taxon>Dikarya</taxon>
        <taxon>Basidiomycota</taxon>
        <taxon>Ustilaginomycotina</taxon>
        <taxon>Malasseziomycetes</taxon>
        <taxon>Malasseziales</taxon>
        <taxon>Malasseziaceae</taxon>
        <taxon>Malassezia</taxon>
    </lineage>
</organism>
<feature type="domain" description="BRCT" evidence="2">
    <location>
        <begin position="107"/>
        <end position="198"/>
    </location>
</feature>
<keyword evidence="4" id="KW-1185">Reference proteome</keyword>
<proteinExistence type="predicted"/>
<dbReference type="CDD" id="cd18432">
    <property type="entry name" value="BRCT_PAXIP1_rpt6_like"/>
    <property type="match status" value="1"/>
</dbReference>
<feature type="domain" description="BRCT" evidence="2">
    <location>
        <begin position="603"/>
        <end position="651"/>
    </location>
</feature>
<evidence type="ECO:0000313" key="3">
    <source>
        <dbReference type="EMBL" id="WFD22503.1"/>
    </source>
</evidence>
<dbReference type="Pfam" id="PF16770">
    <property type="entry name" value="RTT107_BRCT_5"/>
    <property type="match status" value="1"/>
</dbReference>
<dbReference type="GO" id="GO:1990683">
    <property type="term" value="P:DNA double-strand break attachment to nuclear envelope"/>
    <property type="evidence" value="ECO:0007669"/>
    <property type="project" value="TreeGrafter"/>
</dbReference>
<evidence type="ECO:0000259" key="2">
    <source>
        <dbReference type="PROSITE" id="PS50172"/>
    </source>
</evidence>
<dbReference type="PANTHER" id="PTHR47667">
    <property type="entry name" value="REGULATOR OF TY1 TRANSPOSITION PROTEIN 107"/>
    <property type="match status" value="1"/>
</dbReference>